<feature type="region of interest" description="Disordered" evidence="1">
    <location>
        <begin position="32"/>
        <end position="54"/>
    </location>
</feature>
<evidence type="ECO:0000313" key="3">
    <source>
        <dbReference type="Proteomes" id="UP000266188"/>
    </source>
</evidence>
<dbReference type="AlphaFoldDB" id="A0A3A2ZPE3"/>
<evidence type="ECO:0000313" key="2">
    <source>
        <dbReference type="EMBL" id="RJE21254.1"/>
    </source>
</evidence>
<proteinExistence type="predicted"/>
<evidence type="ECO:0000256" key="1">
    <source>
        <dbReference type="SAM" id="MobiDB-lite"/>
    </source>
</evidence>
<comment type="caution">
    <text evidence="2">The sequence shown here is derived from an EMBL/GenBank/DDBJ whole genome shotgun (WGS) entry which is preliminary data.</text>
</comment>
<organism evidence="2 3">
    <name type="scientific">Aspergillus sclerotialis</name>
    <dbReference type="NCBI Taxonomy" id="2070753"/>
    <lineage>
        <taxon>Eukaryota</taxon>
        <taxon>Fungi</taxon>
        <taxon>Dikarya</taxon>
        <taxon>Ascomycota</taxon>
        <taxon>Pezizomycotina</taxon>
        <taxon>Eurotiomycetes</taxon>
        <taxon>Eurotiomycetidae</taxon>
        <taxon>Eurotiales</taxon>
        <taxon>Aspergillaceae</taxon>
        <taxon>Aspergillus</taxon>
        <taxon>Aspergillus subgen. Polypaecilum</taxon>
    </lineage>
</organism>
<sequence>MVMSCLFKGNEYVDDILRSTPSDVEQVVVEPGGRWAKPNDPNTTTNSTTTGGFTPATDDHDELIEIGGFSPVPLKQEQPATNQVLQRTPVHSWATPATSSPANHSSTNKRAAAQVIDLTGSDDEDDSPVRPAKRPALNGLNRNLLSEDSDDLVNRRRYSFFIPTSSGHSSHVNGYDT</sequence>
<dbReference type="EMBL" id="MVGC01000241">
    <property type="protein sequence ID" value="RJE21254.1"/>
    <property type="molecule type" value="Genomic_DNA"/>
</dbReference>
<dbReference type="STRING" id="2070753.A0A3A2ZPE3"/>
<reference evidence="3" key="1">
    <citation type="submission" date="2017-02" db="EMBL/GenBank/DDBJ databases">
        <authorList>
            <person name="Tafer H."/>
            <person name="Lopandic K."/>
        </authorList>
    </citation>
    <scope>NUCLEOTIDE SEQUENCE [LARGE SCALE GENOMIC DNA]</scope>
    <source>
        <strain evidence="3">CBS 366.77</strain>
    </source>
</reference>
<accession>A0A3A2ZPE3</accession>
<keyword evidence="3" id="KW-1185">Reference proteome</keyword>
<feature type="compositionally biased region" description="Low complexity" evidence="1">
    <location>
        <begin position="38"/>
        <end position="54"/>
    </location>
</feature>
<feature type="region of interest" description="Disordered" evidence="1">
    <location>
        <begin position="119"/>
        <end position="142"/>
    </location>
</feature>
<name>A0A3A2ZPE3_9EURO</name>
<dbReference type="Proteomes" id="UP000266188">
    <property type="component" value="Unassembled WGS sequence"/>
</dbReference>
<dbReference type="OrthoDB" id="28127at2759"/>
<protein>
    <submittedName>
        <fullName evidence="2">MIZ zinc finger protein</fullName>
    </submittedName>
</protein>
<gene>
    <name evidence="2" type="ORF">PHISCL_06405</name>
</gene>